<keyword evidence="3" id="KW-1185">Reference proteome</keyword>
<accession>A0ABS6AZS1</accession>
<dbReference type="InterPro" id="IPR052585">
    <property type="entry name" value="Lipid_raft_assoc_Zn_ADH"/>
</dbReference>
<dbReference type="PANTHER" id="PTHR43482:SF1">
    <property type="entry name" value="PROTEIN AST1-RELATED"/>
    <property type="match status" value="1"/>
</dbReference>
<organism evidence="2 3">
    <name type="scientific">Nocardia albiluteola</name>
    <dbReference type="NCBI Taxonomy" id="2842303"/>
    <lineage>
        <taxon>Bacteria</taxon>
        <taxon>Bacillati</taxon>
        <taxon>Actinomycetota</taxon>
        <taxon>Actinomycetes</taxon>
        <taxon>Mycobacteriales</taxon>
        <taxon>Nocardiaceae</taxon>
        <taxon>Nocardia</taxon>
    </lineage>
</organism>
<evidence type="ECO:0000313" key="2">
    <source>
        <dbReference type="EMBL" id="MBU3063000.1"/>
    </source>
</evidence>
<comment type="caution">
    <text evidence="2">The sequence shown here is derived from an EMBL/GenBank/DDBJ whole genome shotgun (WGS) entry which is preliminary data.</text>
</comment>
<sequence length="306" mass="31280">MAQAVKFDRYGEIDVLKVVEVPEPVAGAGQVVVGVVAAGINPGETKIRTGWLHDRWPATFPSGQGSDFAGRVVAVGPGVSGIAVGDEVVGFSEERSSHATHVVVPVEQVAPKPAGLSWDVAGSLFVAGTTAYAAARSVSPEAGDTIAVSGAAGGVGSLVVQLLRDRGVTVLGIAGPGNHEWLRSVGAIPVAYGEGLAERLRAAAPDGIDAFIDTYGDGYVALAIDLGVKPERIDTIIDFPAVEKYGVKVEGNANANTIDVVSELADLAATGALEVPIAATYPLAEVRAAFTELEAGHTHGKIVLHP</sequence>
<dbReference type="EMBL" id="JAHKNI010000004">
    <property type="protein sequence ID" value="MBU3063000.1"/>
    <property type="molecule type" value="Genomic_DNA"/>
</dbReference>
<dbReference type="Pfam" id="PF08240">
    <property type="entry name" value="ADH_N"/>
    <property type="match status" value="1"/>
</dbReference>
<name>A0ABS6AZS1_9NOCA</name>
<feature type="domain" description="Enoyl reductase (ER)" evidence="1">
    <location>
        <begin position="11"/>
        <end position="304"/>
    </location>
</feature>
<dbReference type="InterPro" id="IPR036291">
    <property type="entry name" value="NAD(P)-bd_dom_sf"/>
</dbReference>
<dbReference type="InterPro" id="IPR011032">
    <property type="entry name" value="GroES-like_sf"/>
</dbReference>
<dbReference type="SUPFAM" id="SSF50129">
    <property type="entry name" value="GroES-like"/>
    <property type="match status" value="1"/>
</dbReference>
<dbReference type="SUPFAM" id="SSF51735">
    <property type="entry name" value="NAD(P)-binding Rossmann-fold domains"/>
    <property type="match status" value="1"/>
</dbReference>
<proteinExistence type="predicted"/>
<reference evidence="2 3" key="1">
    <citation type="submission" date="2021-06" db="EMBL/GenBank/DDBJ databases">
        <title>Actinomycetes sequencing.</title>
        <authorList>
            <person name="Shan Q."/>
        </authorList>
    </citation>
    <scope>NUCLEOTIDE SEQUENCE [LARGE SCALE GENOMIC DNA]</scope>
    <source>
        <strain evidence="2 3">NEAU-G5</strain>
    </source>
</reference>
<dbReference type="Gene3D" id="3.90.180.10">
    <property type="entry name" value="Medium-chain alcohol dehydrogenases, catalytic domain"/>
    <property type="match status" value="1"/>
</dbReference>
<dbReference type="RefSeq" id="WP_215917857.1">
    <property type="nucleotide sequence ID" value="NZ_JAHKNI010000004.1"/>
</dbReference>
<protein>
    <submittedName>
        <fullName evidence="2">NADP-dependent oxidoreductase</fullName>
    </submittedName>
</protein>
<evidence type="ECO:0000259" key="1">
    <source>
        <dbReference type="SMART" id="SM00829"/>
    </source>
</evidence>
<dbReference type="Pfam" id="PF13602">
    <property type="entry name" value="ADH_zinc_N_2"/>
    <property type="match status" value="1"/>
</dbReference>
<dbReference type="PANTHER" id="PTHR43482">
    <property type="entry name" value="PROTEIN AST1-RELATED"/>
    <property type="match status" value="1"/>
</dbReference>
<dbReference type="CDD" id="cd05289">
    <property type="entry name" value="MDR_like_2"/>
    <property type="match status" value="1"/>
</dbReference>
<dbReference type="InterPro" id="IPR020843">
    <property type="entry name" value="ER"/>
</dbReference>
<gene>
    <name evidence="2" type="ORF">KO481_15890</name>
</gene>
<dbReference type="Gene3D" id="3.40.50.720">
    <property type="entry name" value="NAD(P)-binding Rossmann-like Domain"/>
    <property type="match status" value="1"/>
</dbReference>
<dbReference type="SMART" id="SM00829">
    <property type="entry name" value="PKS_ER"/>
    <property type="match status" value="1"/>
</dbReference>
<dbReference type="InterPro" id="IPR013154">
    <property type="entry name" value="ADH-like_N"/>
</dbReference>
<dbReference type="Proteomes" id="UP000733379">
    <property type="component" value="Unassembled WGS sequence"/>
</dbReference>
<evidence type="ECO:0000313" key="3">
    <source>
        <dbReference type="Proteomes" id="UP000733379"/>
    </source>
</evidence>